<evidence type="ECO:0000256" key="8">
    <source>
        <dbReference type="ARBA" id="ARBA00022723"/>
    </source>
</evidence>
<sequence length="464" mass="52285">MVKSLITSYFDTDLDLIRKYATSGPRYTSYPPANRFHDRLLEVDVPAAMAADNTDPDRPLSLYCHLPFCESLCWYCGCATIITRNKEWARKYLRLLEREITWVARQINPGRRVNQLHFGGGTPTFFPPESLRRLGEVLRREFKFAEDAEISIEIDPRTLTAEHVGALVDMGVNRASLGVQDTNPVVQEAIHRVQPHTLNEQAVAWLRVGGIHAISLDLIYGLPRQTVASVQQTVDDVLALSPQRLSVFSYAHVPWVRPAQRIFDQRGELPDLEAKLAMFQAITAKLTAAGYIDIGLDHFARPDDELCVALQRGDLHRNFQGYSTRAGASLHGFGISSISQTTDVYFQNHKSLDAYETDLNAGRWPLARGYRLRDEEKRRRRLIMGIMCHRELNFGELSAEFGFDVRLAYRTELKSLAAMERDGVVAIDGQRLVVLPRGIPMLRVVAMAFDRSPAVTGPVHASTI</sequence>
<evidence type="ECO:0000256" key="7">
    <source>
        <dbReference type="ARBA" id="ARBA00022691"/>
    </source>
</evidence>
<evidence type="ECO:0000256" key="5">
    <source>
        <dbReference type="ARBA" id="ARBA00022485"/>
    </source>
</evidence>
<evidence type="ECO:0000256" key="12">
    <source>
        <dbReference type="ARBA" id="ARBA00023244"/>
    </source>
</evidence>
<keyword evidence="10 15" id="KW-0408">Iron</keyword>
<dbReference type="AlphaFoldDB" id="A0AAF0CNG2"/>
<evidence type="ECO:0000256" key="1">
    <source>
        <dbReference type="ARBA" id="ARBA00004496"/>
    </source>
</evidence>
<keyword evidence="5 15" id="KW-0004">4Fe-4S</keyword>
<comment type="catalytic activity">
    <reaction evidence="14 15">
        <text>coproporphyrinogen III + 2 S-adenosyl-L-methionine = protoporphyrinogen IX + 2 5'-deoxyadenosine + 2 L-methionine + 2 CO2</text>
        <dbReference type="Rhea" id="RHEA:15425"/>
        <dbReference type="ChEBI" id="CHEBI:16526"/>
        <dbReference type="ChEBI" id="CHEBI:17319"/>
        <dbReference type="ChEBI" id="CHEBI:57307"/>
        <dbReference type="ChEBI" id="CHEBI:57309"/>
        <dbReference type="ChEBI" id="CHEBI:57844"/>
        <dbReference type="ChEBI" id="CHEBI:59789"/>
        <dbReference type="EC" id="1.3.98.3"/>
    </reaction>
</comment>
<name>A0AAF0CNG2_9BACT</name>
<feature type="binding site" evidence="16">
    <location>
        <position position="217"/>
    </location>
    <ligand>
        <name>S-adenosyl-L-methionine</name>
        <dbReference type="ChEBI" id="CHEBI:59789"/>
        <label>2</label>
    </ligand>
</feature>
<evidence type="ECO:0000256" key="9">
    <source>
        <dbReference type="ARBA" id="ARBA00023002"/>
    </source>
</evidence>
<keyword evidence="9 15" id="KW-0560">Oxidoreductase</keyword>
<dbReference type="GO" id="GO:0051989">
    <property type="term" value="F:coproporphyrinogen dehydrogenase activity"/>
    <property type="evidence" value="ECO:0007669"/>
    <property type="project" value="UniProtKB-EC"/>
</dbReference>
<feature type="binding site" evidence="16">
    <location>
        <begin position="121"/>
        <end position="122"/>
    </location>
    <ligand>
        <name>S-adenosyl-L-methionine</name>
        <dbReference type="ChEBI" id="CHEBI:59789"/>
        <label>2</label>
    </ligand>
</feature>
<evidence type="ECO:0000256" key="16">
    <source>
        <dbReference type="PIRSR" id="PIRSR000167-1"/>
    </source>
</evidence>
<feature type="binding site" evidence="16">
    <location>
        <position position="180"/>
    </location>
    <ligand>
        <name>S-adenosyl-L-methionine</name>
        <dbReference type="ChEBI" id="CHEBI:59789"/>
        <label>2</label>
    </ligand>
</feature>
<evidence type="ECO:0000256" key="17">
    <source>
        <dbReference type="PIRSR" id="PIRSR000167-2"/>
    </source>
</evidence>
<dbReference type="Gene3D" id="1.10.10.920">
    <property type="match status" value="1"/>
</dbReference>
<comment type="cofactor">
    <cofactor evidence="15 17">
        <name>[4Fe-4S] cluster</name>
        <dbReference type="ChEBI" id="CHEBI:49883"/>
    </cofactor>
    <text evidence="15 17">Binds 1 [4Fe-4S] cluster. The cluster is coordinated with 3 cysteines and an exchangeable S-adenosyl-L-methionine.</text>
</comment>
<dbReference type="GO" id="GO:0006782">
    <property type="term" value="P:protoporphyrinogen IX biosynthetic process"/>
    <property type="evidence" value="ECO:0007669"/>
    <property type="project" value="TreeGrafter"/>
</dbReference>
<feature type="binding site" evidence="16">
    <location>
        <begin position="75"/>
        <end position="77"/>
    </location>
    <ligand>
        <name>S-adenosyl-L-methionine</name>
        <dbReference type="ChEBI" id="CHEBI:59789"/>
        <label>2</label>
    </ligand>
</feature>
<dbReference type="InterPro" id="IPR010723">
    <property type="entry name" value="HemN_C"/>
</dbReference>
<protein>
    <recommendedName>
        <fullName evidence="15">Coproporphyrinogen-III oxidase</fullName>
        <ecNumber evidence="15">1.3.98.3</ecNumber>
    </recommendedName>
</protein>
<keyword evidence="6 15" id="KW-0963">Cytoplasm</keyword>
<dbReference type="PANTHER" id="PTHR13932">
    <property type="entry name" value="COPROPORPHYRINIGEN III OXIDASE"/>
    <property type="match status" value="1"/>
</dbReference>
<keyword evidence="20" id="KW-1185">Reference proteome</keyword>
<dbReference type="Pfam" id="PF06969">
    <property type="entry name" value="HemN_C"/>
    <property type="match status" value="1"/>
</dbReference>
<dbReference type="SUPFAM" id="SSF102114">
    <property type="entry name" value="Radical SAM enzymes"/>
    <property type="match status" value="1"/>
</dbReference>
<dbReference type="InterPro" id="IPR058240">
    <property type="entry name" value="rSAM_sf"/>
</dbReference>
<dbReference type="EC" id="1.3.98.3" evidence="15"/>
<evidence type="ECO:0000256" key="2">
    <source>
        <dbReference type="ARBA" id="ARBA00004785"/>
    </source>
</evidence>
<dbReference type="NCBIfam" id="TIGR00538">
    <property type="entry name" value="hemN"/>
    <property type="match status" value="1"/>
</dbReference>
<dbReference type="InterPro" id="IPR023404">
    <property type="entry name" value="rSAM_horseshoe"/>
</dbReference>
<proteinExistence type="inferred from homology"/>
<dbReference type="InterPro" id="IPR007197">
    <property type="entry name" value="rSAM"/>
</dbReference>
<evidence type="ECO:0000256" key="11">
    <source>
        <dbReference type="ARBA" id="ARBA00023014"/>
    </source>
</evidence>
<comment type="pathway">
    <text evidence="2 15">Porphyrin-containing compound metabolism; protoporphyrin-IX biosynthesis; protoporphyrinogen-IX from coproporphyrinogen-III (AdoMet route): step 1/1.</text>
</comment>
<dbReference type="PANTHER" id="PTHR13932:SF6">
    <property type="entry name" value="OXYGEN-INDEPENDENT COPROPORPHYRINOGEN III OXIDASE"/>
    <property type="match status" value="1"/>
</dbReference>
<comment type="function">
    <text evidence="13">Involved in the heme biosynthesis. Catalyzes the anaerobic oxidative decarboxylation of propionate groups of rings A and B of coproporphyrinogen III to yield the vinyl groups in protoporphyrinogen IX.</text>
</comment>
<organism evidence="19 20">
    <name type="scientific">Synoicihabitans lomoniglobus</name>
    <dbReference type="NCBI Taxonomy" id="2909285"/>
    <lineage>
        <taxon>Bacteria</taxon>
        <taxon>Pseudomonadati</taxon>
        <taxon>Verrucomicrobiota</taxon>
        <taxon>Opitutia</taxon>
        <taxon>Opitutales</taxon>
        <taxon>Opitutaceae</taxon>
        <taxon>Synoicihabitans</taxon>
    </lineage>
</organism>
<dbReference type="RefSeq" id="WP_330929425.1">
    <property type="nucleotide sequence ID" value="NZ_CP119075.1"/>
</dbReference>
<comment type="similarity">
    <text evidence="3 15">Belongs to the anaerobic coproporphyrinogen-III oxidase family.</text>
</comment>
<dbReference type="InterPro" id="IPR006638">
    <property type="entry name" value="Elp3/MiaA/NifB-like_rSAM"/>
</dbReference>
<feature type="binding site" evidence="16">
    <location>
        <position position="120"/>
    </location>
    <ligand>
        <name>S-adenosyl-L-methionine</name>
        <dbReference type="ChEBI" id="CHEBI:59789"/>
        <label>1</label>
    </ligand>
</feature>
<feature type="binding site" evidence="16">
    <location>
        <position position="63"/>
    </location>
    <ligand>
        <name>S-adenosyl-L-methionine</name>
        <dbReference type="ChEBI" id="CHEBI:59789"/>
        <label>1</label>
    </ligand>
</feature>
<dbReference type="GO" id="GO:0046872">
    <property type="term" value="F:metal ion binding"/>
    <property type="evidence" value="ECO:0007669"/>
    <property type="project" value="UniProtKB-KW"/>
</dbReference>
<evidence type="ECO:0000256" key="10">
    <source>
        <dbReference type="ARBA" id="ARBA00023004"/>
    </source>
</evidence>
<keyword evidence="12 15" id="KW-0627">Porphyrin biosynthesis</keyword>
<reference evidence="19" key="1">
    <citation type="submission" date="2023-03" db="EMBL/GenBank/DDBJ databases">
        <title>Lomoglobus Profundus gen. nov., sp. nov., a novel member of the phylum Verrucomicrobia, isolated from deep-marine sediment of South China Sea.</title>
        <authorList>
            <person name="Ahmad T."/>
            <person name="Ishaq S.E."/>
            <person name="Wang F."/>
        </authorList>
    </citation>
    <scope>NUCLEOTIDE SEQUENCE</scope>
    <source>
        <strain evidence="19">LMO-M01</strain>
    </source>
</reference>
<evidence type="ECO:0000313" key="19">
    <source>
        <dbReference type="EMBL" id="WED65478.1"/>
    </source>
</evidence>
<dbReference type="KEGG" id="slom:PXH66_01270"/>
<evidence type="ECO:0000313" key="20">
    <source>
        <dbReference type="Proteomes" id="UP001218638"/>
    </source>
</evidence>
<feature type="domain" description="Radical SAM core" evidence="18">
    <location>
        <begin position="54"/>
        <end position="293"/>
    </location>
</feature>
<dbReference type="InterPro" id="IPR034505">
    <property type="entry name" value="Coproporphyrinogen-III_oxidase"/>
</dbReference>
<dbReference type="EMBL" id="CP119075">
    <property type="protein sequence ID" value="WED65478.1"/>
    <property type="molecule type" value="Genomic_DNA"/>
</dbReference>
<dbReference type="GO" id="GO:0051539">
    <property type="term" value="F:4 iron, 4 sulfur cluster binding"/>
    <property type="evidence" value="ECO:0007669"/>
    <property type="project" value="UniProtKB-KW"/>
</dbReference>
<comment type="subunit">
    <text evidence="4">Monomer.</text>
</comment>
<feature type="binding site" evidence="16">
    <location>
        <position position="251"/>
    </location>
    <ligand>
        <name>S-adenosyl-L-methionine</name>
        <dbReference type="ChEBI" id="CHEBI:59789"/>
        <label>2</label>
    </ligand>
</feature>
<evidence type="ECO:0000256" key="15">
    <source>
        <dbReference type="PIRNR" id="PIRNR000167"/>
    </source>
</evidence>
<gene>
    <name evidence="19" type="primary">hemN</name>
    <name evidence="19" type="ORF">PXH66_01270</name>
</gene>
<dbReference type="Gene3D" id="3.80.30.20">
    <property type="entry name" value="tm_1862 like domain"/>
    <property type="match status" value="1"/>
</dbReference>
<dbReference type="SFLD" id="SFLDG01065">
    <property type="entry name" value="anaerobic_coproporphyrinogen-I"/>
    <property type="match status" value="1"/>
</dbReference>
<dbReference type="PROSITE" id="PS51918">
    <property type="entry name" value="RADICAL_SAM"/>
    <property type="match status" value="1"/>
</dbReference>
<feature type="binding site" evidence="16">
    <location>
        <position position="153"/>
    </location>
    <ligand>
        <name>S-adenosyl-L-methionine</name>
        <dbReference type="ChEBI" id="CHEBI:59789"/>
        <label>1</label>
    </ligand>
</feature>
<evidence type="ECO:0000256" key="6">
    <source>
        <dbReference type="ARBA" id="ARBA00022490"/>
    </source>
</evidence>
<keyword evidence="11 15" id="KW-0411">Iron-sulfur</keyword>
<dbReference type="PIRSF" id="PIRSF000167">
    <property type="entry name" value="HemN"/>
    <property type="match status" value="1"/>
</dbReference>
<evidence type="ECO:0000256" key="3">
    <source>
        <dbReference type="ARBA" id="ARBA00005493"/>
    </source>
</evidence>
<dbReference type="InterPro" id="IPR004558">
    <property type="entry name" value="Coprogen_oxidase_HemN"/>
</dbReference>
<dbReference type="SMART" id="SM00729">
    <property type="entry name" value="Elp3"/>
    <property type="match status" value="1"/>
</dbReference>
<feature type="binding site" evidence="17">
    <location>
        <position position="69"/>
    </location>
    <ligand>
        <name>[4Fe-4S] cluster</name>
        <dbReference type="ChEBI" id="CHEBI:49883"/>
        <note>4Fe-4S-S-AdoMet</note>
    </ligand>
</feature>
<feature type="binding site" evidence="16">
    <location>
        <position position="192"/>
    </location>
    <ligand>
        <name>S-adenosyl-L-methionine</name>
        <dbReference type="ChEBI" id="CHEBI:59789"/>
        <label>2</label>
    </ligand>
</feature>
<dbReference type="CDD" id="cd01335">
    <property type="entry name" value="Radical_SAM"/>
    <property type="match status" value="1"/>
</dbReference>
<keyword evidence="7 15" id="KW-0949">S-adenosyl-L-methionine</keyword>
<dbReference type="GO" id="GO:0005737">
    <property type="term" value="C:cytoplasm"/>
    <property type="evidence" value="ECO:0007669"/>
    <property type="project" value="UniProtKB-SubCell"/>
</dbReference>
<accession>A0AAF0CNG2</accession>
<feature type="binding site" evidence="16">
    <location>
        <position position="338"/>
    </location>
    <ligand>
        <name>S-adenosyl-L-methionine</name>
        <dbReference type="ChEBI" id="CHEBI:59789"/>
        <label>1</label>
    </ligand>
</feature>
<dbReference type="Pfam" id="PF04055">
    <property type="entry name" value="Radical_SAM"/>
    <property type="match status" value="1"/>
</dbReference>
<keyword evidence="8 15" id="KW-0479">Metal-binding</keyword>
<dbReference type="SFLD" id="SFLDS00029">
    <property type="entry name" value="Radical_SAM"/>
    <property type="match status" value="1"/>
</dbReference>
<evidence type="ECO:0000256" key="13">
    <source>
        <dbReference type="ARBA" id="ARBA00024295"/>
    </source>
</evidence>
<feature type="binding site" evidence="17">
    <location>
        <position position="76"/>
    </location>
    <ligand>
        <name>[4Fe-4S] cluster</name>
        <dbReference type="ChEBI" id="CHEBI:49883"/>
        <note>4Fe-4S-S-AdoMet</note>
    </ligand>
</feature>
<evidence type="ECO:0000256" key="14">
    <source>
        <dbReference type="ARBA" id="ARBA00048321"/>
    </source>
</evidence>
<dbReference type="SFLD" id="SFLDG01082">
    <property type="entry name" value="B12-binding_domain_containing"/>
    <property type="match status" value="1"/>
</dbReference>
<evidence type="ECO:0000259" key="18">
    <source>
        <dbReference type="PROSITE" id="PS51918"/>
    </source>
</evidence>
<feature type="binding site" evidence="17">
    <location>
        <position position="73"/>
    </location>
    <ligand>
        <name>[4Fe-4S] cluster</name>
        <dbReference type="ChEBI" id="CHEBI:49883"/>
        <note>4Fe-4S-S-AdoMet</note>
    </ligand>
</feature>
<evidence type="ECO:0000256" key="4">
    <source>
        <dbReference type="ARBA" id="ARBA00011245"/>
    </source>
</evidence>
<dbReference type="Proteomes" id="UP001218638">
    <property type="component" value="Chromosome"/>
</dbReference>
<dbReference type="GO" id="GO:0004109">
    <property type="term" value="F:coproporphyrinogen oxidase activity"/>
    <property type="evidence" value="ECO:0007669"/>
    <property type="project" value="InterPro"/>
</dbReference>
<comment type="subcellular location">
    <subcellularLocation>
        <location evidence="1 15">Cytoplasm</location>
    </subcellularLocation>
</comment>